<dbReference type="eggNOG" id="COG1734">
    <property type="taxonomic scope" value="Bacteria"/>
</dbReference>
<proteinExistence type="predicted"/>
<keyword evidence="7" id="KW-1185">Reference proteome</keyword>
<dbReference type="OrthoDB" id="1121111at2"/>
<accession>N0E1U2</accession>
<feature type="zinc finger region" description="dksA C4-type" evidence="4">
    <location>
        <begin position="87"/>
        <end position="111"/>
    </location>
</feature>
<evidence type="ECO:0000313" key="6">
    <source>
        <dbReference type="EMBL" id="CCH70857.1"/>
    </source>
</evidence>
<reference evidence="6 7" key="1">
    <citation type="journal article" date="2013" name="ISME J.">
        <title>A metabolic model for members of the genus Tetrasphaera involved in enhanced biological phosphorus removal.</title>
        <authorList>
            <person name="Kristiansen R."/>
            <person name="Nguyen H.T.T."/>
            <person name="Saunders A.M."/>
            <person name="Nielsen J.L."/>
            <person name="Wimmer R."/>
            <person name="Le V.Q."/>
            <person name="McIlroy S.J."/>
            <person name="Petrovski S."/>
            <person name="Seviour R.J."/>
            <person name="Calteau A."/>
            <person name="Nielsen K.L."/>
            <person name="Nielsen P.H."/>
        </authorList>
    </citation>
    <scope>NUCLEOTIDE SEQUENCE [LARGE SCALE GENOMIC DNA]</scope>
    <source>
        <strain evidence="6 7">Lp2</strain>
    </source>
</reference>
<dbReference type="Gene3D" id="1.20.120.910">
    <property type="entry name" value="DksA, coiled-coil domain"/>
    <property type="match status" value="1"/>
</dbReference>
<evidence type="ECO:0000259" key="5">
    <source>
        <dbReference type="Pfam" id="PF01258"/>
    </source>
</evidence>
<dbReference type="STRING" id="1193181.BN10_680083"/>
<dbReference type="SUPFAM" id="SSF57716">
    <property type="entry name" value="Glucocorticoid receptor-like (DNA-binding domain)"/>
    <property type="match status" value="1"/>
</dbReference>
<dbReference type="InterPro" id="IPR000962">
    <property type="entry name" value="Znf_DskA_TraR"/>
</dbReference>
<name>N0E1U2_9MICO</name>
<dbReference type="HOGENOM" id="CLU_043144_3_0_11"/>
<keyword evidence="2" id="KW-0863">Zinc-finger</keyword>
<protein>
    <submittedName>
        <fullName evidence="6">Putative suppressor protein DnaK</fullName>
    </submittedName>
</protein>
<dbReference type="AlphaFoldDB" id="N0E1U2"/>
<keyword evidence="1" id="KW-0479">Metal-binding</keyword>
<evidence type="ECO:0000256" key="1">
    <source>
        <dbReference type="ARBA" id="ARBA00022723"/>
    </source>
</evidence>
<dbReference type="PANTHER" id="PTHR33823">
    <property type="entry name" value="RNA POLYMERASE-BINDING TRANSCRIPTION FACTOR DKSA-RELATED"/>
    <property type="match status" value="1"/>
</dbReference>
<organism evidence="6 7">
    <name type="scientific">Phycicoccus elongatus Lp2</name>
    <dbReference type="NCBI Taxonomy" id="1193181"/>
    <lineage>
        <taxon>Bacteria</taxon>
        <taxon>Bacillati</taxon>
        <taxon>Actinomycetota</taxon>
        <taxon>Actinomycetes</taxon>
        <taxon>Micrococcales</taxon>
        <taxon>Intrasporangiaceae</taxon>
        <taxon>Phycicoccus</taxon>
    </lineage>
</organism>
<feature type="domain" description="Zinc finger DksA/TraR C4-type" evidence="5">
    <location>
        <begin position="82"/>
        <end position="110"/>
    </location>
</feature>
<keyword evidence="3" id="KW-0862">Zinc</keyword>
<evidence type="ECO:0000256" key="2">
    <source>
        <dbReference type="ARBA" id="ARBA00022771"/>
    </source>
</evidence>
<evidence type="ECO:0000313" key="7">
    <source>
        <dbReference type="Proteomes" id="UP000013167"/>
    </source>
</evidence>
<dbReference type="EMBL" id="CAIZ01000139">
    <property type="protein sequence ID" value="CCH70857.1"/>
    <property type="molecule type" value="Genomic_DNA"/>
</dbReference>
<evidence type="ECO:0000256" key="3">
    <source>
        <dbReference type="ARBA" id="ARBA00022833"/>
    </source>
</evidence>
<sequence>MAQDTPRERLTREVDEITARIATMTTDLHAIFDASVDSNADDEHDPEGQTIGYERAQLTALITAARAQLTAVEQALTRLEEGSFGICTVCLRPIPAERLEVRPTATTCVEHASGSR</sequence>
<dbReference type="Pfam" id="PF01258">
    <property type="entry name" value="zf-dskA_traR"/>
    <property type="match status" value="1"/>
</dbReference>
<dbReference type="GO" id="GO:0008270">
    <property type="term" value="F:zinc ion binding"/>
    <property type="evidence" value="ECO:0007669"/>
    <property type="project" value="UniProtKB-KW"/>
</dbReference>
<comment type="caution">
    <text evidence="6">The sequence shown here is derived from an EMBL/GenBank/DDBJ whole genome shotgun (WGS) entry which is preliminary data.</text>
</comment>
<evidence type="ECO:0000256" key="4">
    <source>
        <dbReference type="PROSITE-ProRule" id="PRU00510"/>
    </source>
</evidence>
<gene>
    <name evidence="6" type="ORF">BN10_680083</name>
</gene>
<dbReference type="RefSeq" id="WP_010850700.1">
    <property type="nucleotide sequence ID" value="NZ_HF570956.1"/>
</dbReference>
<dbReference type="Proteomes" id="UP000013167">
    <property type="component" value="Unassembled WGS sequence"/>
</dbReference>
<dbReference type="PROSITE" id="PS51128">
    <property type="entry name" value="ZF_DKSA_2"/>
    <property type="match status" value="1"/>
</dbReference>